<name>A0A8R1EK15_CAEJA</name>
<reference evidence="1" key="2">
    <citation type="submission" date="2022-06" db="UniProtKB">
        <authorList>
            <consortium name="EnsemblMetazoa"/>
        </authorList>
    </citation>
    <scope>IDENTIFICATION</scope>
    <source>
        <strain evidence="1">DF5081</strain>
    </source>
</reference>
<reference evidence="2" key="1">
    <citation type="submission" date="2010-08" db="EMBL/GenBank/DDBJ databases">
        <authorList>
            <consortium name="Caenorhabditis japonica Sequencing Consortium"/>
            <person name="Wilson R.K."/>
        </authorList>
    </citation>
    <scope>NUCLEOTIDE SEQUENCE [LARGE SCALE GENOMIC DNA]</scope>
    <source>
        <strain evidence="2">DF5081</strain>
    </source>
</reference>
<dbReference type="AlphaFoldDB" id="A0A8R1EK15"/>
<organism evidence="1 2">
    <name type="scientific">Caenorhabditis japonica</name>
    <dbReference type="NCBI Taxonomy" id="281687"/>
    <lineage>
        <taxon>Eukaryota</taxon>
        <taxon>Metazoa</taxon>
        <taxon>Ecdysozoa</taxon>
        <taxon>Nematoda</taxon>
        <taxon>Chromadorea</taxon>
        <taxon>Rhabditida</taxon>
        <taxon>Rhabditina</taxon>
        <taxon>Rhabditomorpha</taxon>
        <taxon>Rhabditoidea</taxon>
        <taxon>Rhabditidae</taxon>
        <taxon>Peloderinae</taxon>
        <taxon>Caenorhabditis</taxon>
    </lineage>
</organism>
<dbReference type="GO" id="GO:0003676">
    <property type="term" value="F:nucleic acid binding"/>
    <property type="evidence" value="ECO:0007669"/>
    <property type="project" value="InterPro"/>
</dbReference>
<evidence type="ECO:0008006" key="3">
    <source>
        <dbReference type="Google" id="ProtNLM"/>
    </source>
</evidence>
<protein>
    <recommendedName>
        <fullName evidence="3">Integrase catalytic domain-containing protein</fullName>
    </recommendedName>
</protein>
<sequence length="168" mass="18843">MVFCDNAGTFQLGAKIINEDITQYKNSWKTNGLEDGAVAPPPAISNMMVDEHVDVKFITPLSPWQGGVYERLVGIAKNQLFKEIGRARLEWFHLYHAVKRVEGLMNSRPIMPNPTRAHDMLAPRPIDFLVPSVLVEISTDFQRSVCQLIPLEVTHETESRDASNGLQG</sequence>
<dbReference type="SUPFAM" id="SSF53098">
    <property type="entry name" value="Ribonuclease H-like"/>
    <property type="match status" value="1"/>
</dbReference>
<proteinExistence type="predicted"/>
<dbReference type="Gene3D" id="3.30.420.10">
    <property type="entry name" value="Ribonuclease H-like superfamily/Ribonuclease H"/>
    <property type="match status" value="1"/>
</dbReference>
<accession>A0A8R1EK15</accession>
<evidence type="ECO:0000313" key="1">
    <source>
        <dbReference type="EnsemblMetazoa" id="CJA36547.1"/>
    </source>
</evidence>
<dbReference type="InterPro" id="IPR036397">
    <property type="entry name" value="RNaseH_sf"/>
</dbReference>
<dbReference type="InterPro" id="IPR012337">
    <property type="entry name" value="RNaseH-like_sf"/>
</dbReference>
<dbReference type="Proteomes" id="UP000005237">
    <property type="component" value="Unassembled WGS sequence"/>
</dbReference>
<dbReference type="EnsemblMetazoa" id="CJA36547.1">
    <property type="protein sequence ID" value="CJA36547.1"/>
    <property type="gene ID" value="WBGene00212394"/>
</dbReference>
<evidence type="ECO:0000313" key="2">
    <source>
        <dbReference type="Proteomes" id="UP000005237"/>
    </source>
</evidence>
<keyword evidence="2" id="KW-1185">Reference proteome</keyword>